<dbReference type="SUPFAM" id="SSF52540">
    <property type="entry name" value="P-loop containing nucleoside triphosphate hydrolases"/>
    <property type="match status" value="1"/>
</dbReference>
<evidence type="ECO:0000313" key="2">
    <source>
        <dbReference type="Proteomes" id="UP001430172"/>
    </source>
</evidence>
<dbReference type="EMBL" id="JAFDVD010000005">
    <property type="protein sequence ID" value="MBM6399459.1"/>
    <property type="molecule type" value="Genomic_DNA"/>
</dbReference>
<evidence type="ECO:0000313" key="1">
    <source>
        <dbReference type="EMBL" id="MBM6399459.1"/>
    </source>
</evidence>
<gene>
    <name evidence="1" type="ORF">JQN70_03580</name>
</gene>
<evidence type="ECO:0008006" key="3">
    <source>
        <dbReference type="Google" id="ProtNLM"/>
    </source>
</evidence>
<accession>A0ABS2CK54</accession>
<sequence>MWFQVTDPADPAHVDAVLAALQGAAPRCGKVAVVAVDGPSGSGKTTLAKGLLDVLGCPVVHMDEIFPGWDGLAEAVPLLVNQVLLPLSRGRRGTYRVWDWEADAWGVSRHVDPGPVLLVEGCASSVGAAGGYAAVRVWVEAPRDQRMRRGLERDGEAYRPHWQRWAAQEQALFTADGTRAKADVVVTTGTPA</sequence>
<dbReference type="Gene3D" id="3.40.50.300">
    <property type="entry name" value="P-loop containing nucleotide triphosphate hydrolases"/>
    <property type="match status" value="1"/>
</dbReference>
<reference evidence="1" key="1">
    <citation type="submission" date="2021-02" db="EMBL/GenBank/DDBJ databases">
        <title>Phycicoccus sp. MQZ13P-5T, whole genome shotgun sequence.</title>
        <authorList>
            <person name="Tuo L."/>
        </authorList>
    </citation>
    <scope>NUCLEOTIDE SEQUENCE</scope>
    <source>
        <strain evidence="1">MQZ13P-5</strain>
    </source>
</reference>
<proteinExistence type="predicted"/>
<dbReference type="InterPro" id="IPR027417">
    <property type="entry name" value="P-loop_NTPase"/>
</dbReference>
<dbReference type="Proteomes" id="UP001430172">
    <property type="component" value="Unassembled WGS sequence"/>
</dbReference>
<comment type="caution">
    <text evidence="1">The sequence shown here is derived from an EMBL/GenBank/DDBJ whole genome shotgun (WGS) entry which is preliminary data.</text>
</comment>
<keyword evidence="2" id="KW-1185">Reference proteome</keyword>
<protein>
    <recommendedName>
        <fullName evidence="3">(d)CMP kinase</fullName>
    </recommendedName>
</protein>
<name>A0ABS2CK54_9MICO</name>
<organism evidence="1 2">
    <name type="scientific">Phycicoccus sonneratiae</name>
    <dbReference type="NCBI Taxonomy" id="2807628"/>
    <lineage>
        <taxon>Bacteria</taxon>
        <taxon>Bacillati</taxon>
        <taxon>Actinomycetota</taxon>
        <taxon>Actinomycetes</taxon>
        <taxon>Micrococcales</taxon>
        <taxon>Intrasporangiaceae</taxon>
        <taxon>Phycicoccus</taxon>
    </lineage>
</organism>
<dbReference type="RefSeq" id="WP_204129954.1">
    <property type="nucleotide sequence ID" value="NZ_JAFDVD010000005.1"/>
</dbReference>